<dbReference type="AlphaFoldDB" id="M5S0P4"/>
<organism evidence="2 3">
    <name type="scientific">Rhodopirellula maiorica SM1</name>
    <dbReference type="NCBI Taxonomy" id="1265738"/>
    <lineage>
        <taxon>Bacteria</taxon>
        <taxon>Pseudomonadati</taxon>
        <taxon>Planctomycetota</taxon>
        <taxon>Planctomycetia</taxon>
        <taxon>Pirellulales</taxon>
        <taxon>Pirellulaceae</taxon>
        <taxon>Novipirellula</taxon>
    </lineage>
</organism>
<evidence type="ECO:0000313" key="2">
    <source>
        <dbReference type="EMBL" id="EMI21222.1"/>
    </source>
</evidence>
<dbReference type="SUPFAM" id="SSF53474">
    <property type="entry name" value="alpha/beta-Hydrolases"/>
    <property type="match status" value="1"/>
</dbReference>
<gene>
    <name evidence="2" type="ORF">RMSM_01853</name>
</gene>
<name>M5S0P4_9BACT</name>
<comment type="caution">
    <text evidence="2">The sequence shown here is derived from an EMBL/GenBank/DDBJ whole genome shotgun (WGS) entry which is preliminary data.</text>
</comment>
<protein>
    <submittedName>
        <fullName evidence="2">Uncharacterized protein</fullName>
    </submittedName>
</protein>
<feature type="region of interest" description="Disordered" evidence="1">
    <location>
        <begin position="1"/>
        <end position="21"/>
    </location>
</feature>
<dbReference type="InterPro" id="IPR029058">
    <property type="entry name" value="AB_hydrolase_fold"/>
</dbReference>
<keyword evidence="3" id="KW-1185">Reference proteome</keyword>
<reference evidence="2 3" key="1">
    <citation type="journal article" date="2013" name="Mar. Genomics">
        <title>Expression of sulfatases in Rhodopirellula baltica and the diversity of sulfatases in the genus Rhodopirellula.</title>
        <authorList>
            <person name="Wegner C.E."/>
            <person name="Richter-Heitmann T."/>
            <person name="Klindworth A."/>
            <person name="Klockow C."/>
            <person name="Richter M."/>
            <person name="Achstetter T."/>
            <person name="Glockner F.O."/>
            <person name="Harder J."/>
        </authorList>
    </citation>
    <scope>NUCLEOTIDE SEQUENCE [LARGE SCALE GENOMIC DNA]</scope>
    <source>
        <strain evidence="2 3">SM1</strain>
    </source>
</reference>
<dbReference type="OrthoDB" id="274145at2"/>
<evidence type="ECO:0000313" key="3">
    <source>
        <dbReference type="Proteomes" id="UP000011991"/>
    </source>
</evidence>
<dbReference type="PATRIC" id="fig|1265738.3.peg.1846"/>
<dbReference type="Proteomes" id="UP000011991">
    <property type="component" value="Unassembled WGS sequence"/>
</dbReference>
<dbReference type="Gene3D" id="3.40.50.1820">
    <property type="entry name" value="alpha/beta hydrolase"/>
    <property type="match status" value="1"/>
</dbReference>
<dbReference type="EMBL" id="ANOG01000268">
    <property type="protein sequence ID" value="EMI21222.1"/>
    <property type="molecule type" value="Genomic_DNA"/>
</dbReference>
<accession>M5S0P4</accession>
<proteinExistence type="predicted"/>
<feature type="compositionally biased region" description="Polar residues" evidence="1">
    <location>
        <begin position="1"/>
        <end position="13"/>
    </location>
</feature>
<evidence type="ECO:0000256" key="1">
    <source>
        <dbReference type="SAM" id="MobiDB-lite"/>
    </source>
</evidence>
<sequence>MFAMSNDLTSKESTPPDDPQGKIDKVLLIPGFCEPPLFLWPLKVSLQRHCDDVQLWPDRMIFRNLEKSVARLQSTLQEHRSSGSIALVTHSFGDWIARRAITESRSHHVSSLVSIAPVMQAGIVPDLLHHATGNVIPEIAVMGDPLRANCDADVDANVRRLVIWANIDMYVRPVELDENSAATVHHLVGSHLTVAMQPNSLRLITQFLFPTSDIP</sequence>